<dbReference type="InterPro" id="IPR050818">
    <property type="entry name" value="KCNH_animal-type"/>
</dbReference>
<dbReference type="Proteomes" id="UP001363151">
    <property type="component" value="Unassembled WGS sequence"/>
</dbReference>
<dbReference type="InterPro" id="IPR000595">
    <property type="entry name" value="cNMP-bd_dom"/>
</dbReference>
<feature type="compositionally biased region" description="Basic and acidic residues" evidence="7">
    <location>
        <begin position="1"/>
        <end position="10"/>
    </location>
</feature>
<feature type="compositionally biased region" description="Polar residues" evidence="7">
    <location>
        <begin position="740"/>
        <end position="752"/>
    </location>
</feature>
<evidence type="ECO:0000313" key="11">
    <source>
        <dbReference type="Proteomes" id="UP001363151"/>
    </source>
</evidence>
<dbReference type="PANTHER" id="PTHR10217">
    <property type="entry name" value="VOLTAGE AND LIGAND GATED POTASSIUM CHANNEL"/>
    <property type="match status" value="1"/>
</dbReference>
<keyword evidence="5" id="KW-0406">Ion transport</keyword>
<dbReference type="SUPFAM" id="SSF81324">
    <property type="entry name" value="Voltage-gated potassium channels"/>
    <property type="match status" value="1"/>
</dbReference>
<dbReference type="EMBL" id="JBBJCI010000227">
    <property type="protein sequence ID" value="KAK7238911.1"/>
    <property type="molecule type" value="Genomic_DNA"/>
</dbReference>
<keyword evidence="4 8" id="KW-1133">Transmembrane helix</keyword>
<protein>
    <submittedName>
        <fullName evidence="10">Cyclic nucleotide-gated ion channel</fullName>
    </submittedName>
</protein>
<dbReference type="Pfam" id="PF00027">
    <property type="entry name" value="cNMP_binding"/>
    <property type="match status" value="1"/>
</dbReference>
<evidence type="ECO:0000256" key="3">
    <source>
        <dbReference type="ARBA" id="ARBA00022692"/>
    </source>
</evidence>
<feature type="transmembrane region" description="Helical" evidence="8">
    <location>
        <begin position="91"/>
        <end position="109"/>
    </location>
</feature>
<proteinExistence type="predicted"/>
<dbReference type="InterPro" id="IPR018488">
    <property type="entry name" value="cNMP-bd_CS"/>
</dbReference>
<dbReference type="CDD" id="cd00038">
    <property type="entry name" value="CAP_ED"/>
    <property type="match status" value="1"/>
</dbReference>
<keyword evidence="2" id="KW-0813">Transport</keyword>
<dbReference type="Pfam" id="PF00520">
    <property type="entry name" value="Ion_trans"/>
    <property type="match status" value="1"/>
</dbReference>
<keyword evidence="3 8" id="KW-0812">Transmembrane</keyword>
<dbReference type="Gene3D" id="1.10.287.70">
    <property type="match status" value="1"/>
</dbReference>
<dbReference type="SUPFAM" id="SSF51206">
    <property type="entry name" value="cAMP-binding domain-like"/>
    <property type="match status" value="1"/>
</dbReference>
<feature type="domain" description="Cyclic nucleotide-binding" evidence="9">
    <location>
        <begin position="512"/>
        <end position="611"/>
    </location>
</feature>
<dbReference type="Gene3D" id="2.60.120.10">
    <property type="entry name" value="Jelly Rolls"/>
    <property type="match status" value="1"/>
</dbReference>
<gene>
    <name evidence="10" type="ORF">SO694_00026147</name>
</gene>
<evidence type="ECO:0000256" key="2">
    <source>
        <dbReference type="ARBA" id="ARBA00022448"/>
    </source>
</evidence>
<feature type="compositionally biased region" description="Pro residues" evidence="7">
    <location>
        <begin position="756"/>
        <end position="768"/>
    </location>
</feature>
<evidence type="ECO:0000256" key="5">
    <source>
        <dbReference type="ARBA" id="ARBA00023065"/>
    </source>
</evidence>
<feature type="transmembrane region" description="Helical" evidence="8">
    <location>
        <begin position="232"/>
        <end position="255"/>
    </location>
</feature>
<sequence>MGRGGSDGHGHGGGGHAPRVTVNQRDGAMFTLEGVKGKTIEAVMQECADADKKDVKDMFRGMKGQFRMPTPMEVVRSFDMLHNPEGVQKRCWDVLIVLLVLAVCITLPLKVTVEFWHPDKEYYWYFEKPMDAIFWADMVVNFTASFVDHHGHVCHDRRHIVEHYVYGNPFKDNTGWFWVDLFGNIPFEEFWTGADKRHRKTAKVIKLAKLPKLLRIGKLKKYLGHYVNFAMFIQHTFMTLFFLHCVACWYIGLYYKHITCEMYYPDVPAGNLDVDSRGSPAWKHNWDDHAWYDHYCSPGHRRLAGGGCTDDAGGCYDDDGHRRLAGDPACYDDHADDYHADDYHDDHADDDHRRLSGGIEGDPNCVELSVAYIEAIGSVVSMIVGGLPTVDGVNYNEVMITGGVGDYWLRVLAVTVGTVLFWTMQADLVVILLNSSNAYTSHRSRIDRASHELNYFGVPHHITEKVKSAMEYQWRAMMPSRCTVFKDESLSPHLRQEIVMHFHGRELRNTALFAGCSNGCVAAAALKLNSIVVRSFDYIIRQGEVGRELFLLSRGKAAVSSNDVVVALVDEGNFFGETALVSKTSPYRTVDVVALVWCELQMLSRDDFRELCHDYPAVLANAEMMMTMLEQEPAMCDVLWSYYLRKKNDILMESIAAALGTDELGAHAHHTPGGFEPPKPAKAGAVAPDSPHGHGDTGFKQKQLQAVDAATYKQKTQELYENVKNGTLRGAALKEMIAQSGATKSKTASTLDPTPEHAPPAAAGPPPAGAVAGSLANSMDHTIPETSATTDEELQVLPANDAQSYPRDVEDLLTEVVEEEGKDSAETNARASRIRASFRHSGCL</sequence>
<feature type="region of interest" description="Disordered" evidence="7">
    <location>
        <begin position="739"/>
        <end position="774"/>
    </location>
</feature>
<keyword evidence="11" id="KW-1185">Reference proteome</keyword>
<feature type="region of interest" description="Disordered" evidence="7">
    <location>
        <begin position="667"/>
        <end position="698"/>
    </location>
</feature>
<evidence type="ECO:0000256" key="8">
    <source>
        <dbReference type="SAM" id="Phobius"/>
    </source>
</evidence>
<evidence type="ECO:0000256" key="6">
    <source>
        <dbReference type="ARBA" id="ARBA00023136"/>
    </source>
</evidence>
<evidence type="ECO:0000259" key="9">
    <source>
        <dbReference type="PROSITE" id="PS50042"/>
    </source>
</evidence>
<keyword evidence="6 8" id="KW-0472">Membrane</keyword>
<dbReference type="PANTHER" id="PTHR10217:SF435">
    <property type="entry name" value="POTASSIUM VOLTAGE-GATED CHANNEL PROTEIN EAG"/>
    <property type="match status" value="1"/>
</dbReference>
<comment type="subcellular location">
    <subcellularLocation>
        <location evidence="1">Membrane</location>
        <topology evidence="1">Multi-pass membrane protein</topology>
    </subcellularLocation>
</comment>
<accession>A0ABR1FUN9</accession>
<reference evidence="10 11" key="1">
    <citation type="submission" date="2024-03" db="EMBL/GenBank/DDBJ databases">
        <title>Aureococcus anophagefferens CCMP1851 and Kratosvirus quantuckense: Draft genome of a second virus-susceptible host strain in the model system.</title>
        <authorList>
            <person name="Chase E."/>
            <person name="Truchon A.R."/>
            <person name="Schepens W."/>
            <person name="Wilhelm S.W."/>
        </authorList>
    </citation>
    <scope>NUCLEOTIDE SEQUENCE [LARGE SCALE GENOMIC DNA]</scope>
    <source>
        <strain evidence="10 11">CCMP1851</strain>
    </source>
</reference>
<feature type="transmembrane region" description="Helical" evidence="8">
    <location>
        <begin position="407"/>
        <end position="433"/>
    </location>
</feature>
<dbReference type="Gene3D" id="1.10.287.630">
    <property type="entry name" value="Helix hairpin bin"/>
    <property type="match status" value="1"/>
</dbReference>
<evidence type="ECO:0000256" key="1">
    <source>
        <dbReference type="ARBA" id="ARBA00004141"/>
    </source>
</evidence>
<evidence type="ECO:0000256" key="7">
    <source>
        <dbReference type="SAM" id="MobiDB-lite"/>
    </source>
</evidence>
<comment type="caution">
    <text evidence="10">The sequence shown here is derived from an EMBL/GenBank/DDBJ whole genome shotgun (WGS) entry which is preliminary data.</text>
</comment>
<dbReference type="InterPro" id="IPR018490">
    <property type="entry name" value="cNMP-bd_dom_sf"/>
</dbReference>
<organism evidence="10 11">
    <name type="scientific">Aureococcus anophagefferens</name>
    <name type="common">Harmful bloom alga</name>
    <dbReference type="NCBI Taxonomy" id="44056"/>
    <lineage>
        <taxon>Eukaryota</taxon>
        <taxon>Sar</taxon>
        <taxon>Stramenopiles</taxon>
        <taxon>Ochrophyta</taxon>
        <taxon>Pelagophyceae</taxon>
        <taxon>Pelagomonadales</taxon>
        <taxon>Pelagomonadaceae</taxon>
        <taxon>Aureococcus</taxon>
    </lineage>
</organism>
<dbReference type="PROSITE" id="PS50042">
    <property type="entry name" value="CNMP_BINDING_3"/>
    <property type="match status" value="1"/>
</dbReference>
<name>A0ABR1FUN9_AURAN</name>
<feature type="region of interest" description="Disordered" evidence="7">
    <location>
        <begin position="1"/>
        <end position="21"/>
    </location>
</feature>
<dbReference type="SMART" id="SM00100">
    <property type="entry name" value="cNMP"/>
    <property type="match status" value="1"/>
</dbReference>
<evidence type="ECO:0000256" key="4">
    <source>
        <dbReference type="ARBA" id="ARBA00022989"/>
    </source>
</evidence>
<dbReference type="PROSITE" id="PS00888">
    <property type="entry name" value="CNMP_BINDING_1"/>
    <property type="match status" value="1"/>
</dbReference>
<dbReference type="InterPro" id="IPR014710">
    <property type="entry name" value="RmlC-like_jellyroll"/>
</dbReference>
<dbReference type="InterPro" id="IPR005821">
    <property type="entry name" value="Ion_trans_dom"/>
</dbReference>
<evidence type="ECO:0000313" key="10">
    <source>
        <dbReference type="EMBL" id="KAK7238911.1"/>
    </source>
</evidence>